<dbReference type="GO" id="GO:0006457">
    <property type="term" value="P:protein folding"/>
    <property type="evidence" value="ECO:0007669"/>
    <property type="project" value="TreeGrafter"/>
</dbReference>
<proteinExistence type="inferred from homology"/>
<evidence type="ECO:0000313" key="6">
    <source>
        <dbReference type="RefSeq" id="XP_027456545.1"/>
    </source>
</evidence>
<evidence type="ECO:0000313" key="8">
    <source>
        <dbReference type="RefSeq" id="XP_035581223.1"/>
    </source>
</evidence>
<dbReference type="OrthoDB" id="45518at2759"/>
<protein>
    <submittedName>
        <fullName evidence="4 5">Phosducin-like protein 2 isoform X1</fullName>
    </submittedName>
</protein>
<evidence type="ECO:0000259" key="2">
    <source>
        <dbReference type="Pfam" id="PF02114"/>
    </source>
</evidence>
<sequence length="331" mass="38642">MTLVWPCCPLILSLRHPVHWRSFALQLWGFYENPRKQMKKIIPKGSYFIIQRHGSWAIQMLWKNSKVLSKFEDSFCSGHAMEEGQKVTFKMDPNEDTEWNEILRDFGILPPKEEPKDEIEEMVLRLQKEAMVKPYEKMTLAQLKEAEDEFDEEDMRAIEIYREKRLQEWKALRKKQKFGELREISGNQYVNEVTNAEKDVSVIIHLYRSSIPMCLLVNQHLSLLARKFPETKFVKAIVNSCIQHYHDNCLPTIFVYKNGQIEGKFIGIIECGGINLKLEELEWKLAEVGAIQTDLEENPKKGIVDVMVSSIRNTSFYDDTSSSNSDNDDTK</sequence>
<dbReference type="GO" id="GO:0005737">
    <property type="term" value="C:cytoplasm"/>
    <property type="evidence" value="ECO:0007669"/>
    <property type="project" value="TreeGrafter"/>
</dbReference>
<dbReference type="CDD" id="cd02988">
    <property type="entry name" value="Phd_like_VIAF"/>
    <property type="match status" value="1"/>
</dbReference>
<dbReference type="RefSeq" id="XP_027456546.1">
    <property type="nucleotide sequence ID" value="XM_027600745.2"/>
</dbReference>
<dbReference type="GeneID" id="113925982"/>
<dbReference type="Pfam" id="PF02114">
    <property type="entry name" value="Phosducin"/>
    <property type="match status" value="1"/>
</dbReference>
<dbReference type="PANTHER" id="PTHR45809:SF1">
    <property type="entry name" value="PHOSDUCIN-LIKE PROTEIN 2"/>
    <property type="match status" value="1"/>
</dbReference>
<accession>A0A6J2DLK3</accession>
<dbReference type="Gene3D" id="3.40.30.10">
    <property type="entry name" value="Glutaredoxin"/>
    <property type="match status" value="1"/>
</dbReference>
<dbReference type="PANTHER" id="PTHR45809">
    <property type="entry name" value="VIRAL IAP-ASSOCIATED FACTOR HOMOLOG"/>
    <property type="match status" value="1"/>
</dbReference>
<organism evidence="3 7">
    <name type="scientific">Zalophus californianus</name>
    <name type="common">California sealion</name>
    <dbReference type="NCBI Taxonomy" id="9704"/>
    <lineage>
        <taxon>Eukaryota</taxon>
        <taxon>Metazoa</taxon>
        <taxon>Chordata</taxon>
        <taxon>Craniata</taxon>
        <taxon>Vertebrata</taxon>
        <taxon>Euteleostomi</taxon>
        <taxon>Mammalia</taxon>
        <taxon>Eutheria</taxon>
        <taxon>Laurasiatheria</taxon>
        <taxon>Carnivora</taxon>
        <taxon>Caniformia</taxon>
        <taxon>Pinnipedia</taxon>
        <taxon>Otariidae</taxon>
        <taxon>Zalophus</taxon>
    </lineage>
</organism>
<dbReference type="InterPro" id="IPR036249">
    <property type="entry name" value="Thioredoxin-like_sf"/>
</dbReference>
<dbReference type="Proteomes" id="UP000515165">
    <property type="component" value="Chromosome 2"/>
</dbReference>
<dbReference type="CTD" id="132954"/>
<dbReference type="InterPro" id="IPR024253">
    <property type="entry name" value="Phosducin_thioredoxin-like_dom"/>
</dbReference>
<name>A0A6J2DLK3_ZALCA</name>
<evidence type="ECO:0000313" key="4">
    <source>
        <dbReference type="RefSeq" id="XP_027456543.1"/>
    </source>
</evidence>
<dbReference type="RefSeq" id="XP_035581223.1">
    <property type="nucleotide sequence ID" value="XM_035725330.1"/>
</dbReference>
<dbReference type="RefSeq" id="XP_027456544.1">
    <property type="nucleotide sequence ID" value="XM_027600743.1"/>
</dbReference>
<evidence type="ECO:0000313" key="5">
    <source>
        <dbReference type="RefSeq" id="XP_027456544.1"/>
    </source>
</evidence>
<dbReference type="RefSeq" id="XP_027456543.1">
    <property type="nucleotide sequence ID" value="XM_027600742.1"/>
</dbReference>
<gene>
    <name evidence="4 5 6 7 8" type="primary">PDCL2</name>
</gene>
<dbReference type="InterPro" id="IPR051498">
    <property type="entry name" value="Phosducin-like_chap/apop_reg"/>
</dbReference>
<evidence type="ECO:0000256" key="1">
    <source>
        <dbReference type="ARBA" id="ARBA00009686"/>
    </source>
</evidence>
<comment type="similarity">
    <text evidence="1">Belongs to the phosducin family.</text>
</comment>
<dbReference type="RefSeq" id="XP_027456545.1">
    <property type="nucleotide sequence ID" value="XM_027600744.1"/>
</dbReference>
<keyword evidence="3" id="KW-1185">Reference proteome</keyword>
<feature type="domain" description="Phosducin" evidence="2">
    <location>
        <begin position="123"/>
        <end position="290"/>
    </location>
</feature>
<dbReference type="SUPFAM" id="SSF52833">
    <property type="entry name" value="Thioredoxin-like"/>
    <property type="match status" value="1"/>
</dbReference>
<evidence type="ECO:0000313" key="3">
    <source>
        <dbReference type="Proteomes" id="UP000515165"/>
    </source>
</evidence>
<dbReference type="AlphaFoldDB" id="A0A6J2DLK3"/>
<reference evidence="4 5" key="1">
    <citation type="submission" date="2025-04" db="UniProtKB">
        <authorList>
            <consortium name="RefSeq"/>
        </authorList>
    </citation>
    <scope>IDENTIFICATION</scope>
    <source>
        <tissue evidence="4 5">Blood</tissue>
    </source>
</reference>
<dbReference type="KEGG" id="zca:113925982"/>
<evidence type="ECO:0000313" key="7">
    <source>
        <dbReference type="RefSeq" id="XP_027456546.1"/>
    </source>
</evidence>